<sequence length="642" mass="72343">MSSSSSSRFRRSAAGHSDDQNDNSNRSHRSSSSSSHQQQSTSRSTLNNGNGGTLGISTTKNSFRTTRRHHHHRPGEVTPTITANDAPVAVAAATAPSSSSSLDVQGDLVDYGMSLNVKDEQRRDIQVEITAIATSNDKTNKSLGEETKIEEQIKKGLRHAEKEQLKLDEGASAQLESTKDYSDFTKELDQRFKLGIVECTTPTPVLSNGSTSTSSSSSNLHASSNLNPITPDGRINHDQSNNGNNEEESSRVSNRRIVDEKNALGDTILRTLRKEIRDIKDTEIEQKNLNEKRVQLEQSMELQGLRQSLEREQGNVRRLQSEVQQDRDAKSTRVVEIQQSHDSSGTKAQRIIDLTKRLNEAKKSNAEEEAEGLQNIQAMKAETESLRKMKEEKMMKSEQQKRKIQECTKQMDDLHAYRKAREDFESATVVRSERKKELLVRQIDIQNKLKEQQRMQQASLIRKEQAKEVADAVQAKKKANSDIDTSIIVPGKAEMAALAEDKTNFASQIGNASKNSEQAQTREHEALVAKMDASKDVKEQVEQLESDFAQLSQELKEKKDEYHTFHHKLQEGQIKSLKSLEDKFSKMYEVDEKLFDSKYEERRAQLSQELQERKDGYTLDIESNEAGMHMLEAGKNLLSSLN</sequence>
<feature type="coiled-coil region" evidence="1">
    <location>
        <begin position="527"/>
        <end position="561"/>
    </location>
</feature>
<dbReference type="EMBL" id="KV784354">
    <property type="protein sequence ID" value="OEU20816.1"/>
    <property type="molecule type" value="Genomic_DNA"/>
</dbReference>
<protein>
    <submittedName>
        <fullName evidence="3">Uncharacterized protein</fullName>
    </submittedName>
</protein>
<feature type="compositionally biased region" description="Low complexity" evidence="2">
    <location>
        <begin position="206"/>
        <end position="227"/>
    </location>
</feature>
<feature type="compositionally biased region" description="Basic and acidic residues" evidence="2">
    <location>
        <begin position="324"/>
        <end position="333"/>
    </location>
</feature>
<feature type="compositionally biased region" description="Polar residues" evidence="2">
    <location>
        <begin position="337"/>
        <end position="347"/>
    </location>
</feature>
<dbReference type="KEGG" id="fcy:FRACYDRAFT_234448"/>
<feature type="compositionally biased region" description="Low complexity" evidence="2">
    <location>
        <begin position="30"/>
        <end position="48"/>
    </location>
</feature>
<feature type="region of interest" description="Disordered" evidence="2">
    <location>
        <begin position="201"/>
        <end position="258"/>
    </location>
</feature>
<keyword evidence="1" id="KW-0175">Coiled coil</keyword>
<evidence type="ECO:0000313" key="4">
    <source>
        <dbReference type="Proteomes" id="UP000095751"/>
    </source>
</evidence>
<feature type="region of interest" description="Disordered" evidence="2">
    <location>
        <begin position="1"/>
        <end position="83"/>
    </location>
</feature>
<gene>
    <name evidence="3" type="ORF">FRACYDRAFT_234448</name>
</gene>
<reference evidence="3 4" key="1">
    <citation type="submission" date="2016-09" db="EMBL/GenBank/DDBJ databases">
        <title>Extensive genetic diversity and differential bi-allelic expression allows diatom success in the polar Southern Ocean.</title>
        <authorList>
            <consortium name="DOE Joint Genome Institute"/>
            <person name="Mock T."/>
            <person name="Otillar R.P."/>
            <person name="Strauss J."/>
            <person name="Dupont C."/>
            <person name="Frickenhaus S."/>
            <person name="Maumus F."/>
            <person name="Mcmullan M."/>
            <person name="Sanges R."/>
            <person name="Schmutz J."/>
            <person name="Toseland A."/>
            <person name="Valas R."/>
            <person name="Veluchamy A."/>
            <person name="Ward B.J."/>
            <person name="Allen A."/>
            <person name="Barry K."/>
            <person name="Falciatore A."/>
            <person name="Ferrante M."/>
            <person name="Fortunato A.E."/>
            <person name="Gloeckner G."/>
            <person name="Gruber A."/>
            <person name="Hipkin R."/>
            <person name="Janech M."/>
            <person name="Kroth P."/>
            <person name="Leese F."/>
            <person name="Lindquist E."/>
            <person name="Lyon B.R."/>
            <person name="Martin J."/>
            <person name="Mayer C."/>
            <person name="Parker M."/>
            <person name="Quesneville H."/>
            <person name="Raymond J."/>
            <person name="Uhlig C."/>
            <person name="Valentin K.U."/>
            <person name="Worden A.Z."/>
            <person name="Armbrust E.V."/>
            <person name="Bowler C."/>
            <person name="Green B."/>
            <person name="Moulton V."/>
            <person name="Van Oosterhout C."/>
            <person name="Grigoriev I."/>
        </authorList>
    </citation>
    <scope>NUCLEOTIDE SEQUENCE [LARGE SCALE GENOMIC DNA]</scope>
    <source>
        <strain evidence="3 4">CCMP1102</strain>
    </source>
</reference>
<keyword evidence="4" id="KW-1185">Reference proteome</keyword>
<name>A0A1E7FRP6_9STRA</name>
<feature type="region of interest" description="Disordered" evidence="2">
    <location>
        <begin position="313"/>
        <end position="348"/>
    </location>
</feature>
<proteinExistence type="predicted"/>
<evidence type="ECO:0000256" key="2">
    <source>
        <dbReference type="SAM" id="MobiDB-lite"/>
    </source>
</evidence>
<accession>A0A1E7FRP6</accession>
<evidence type="ECO:0000256" key="1">
    <source>
        <dbReference type="SAM" id="Coils"/>
    </source>
</evidence>
<dbReference type="OrthoDB" id="55194at2759"/>
<dbReference type="AlphaFoldDB" id="A0A1E7FRP6"/>
<organism evidence="3 4">
    <name type="scientific">Fragilariopsis cylindrus CCMP1102</name>
    <dbReference type="NCBI Taxonomy" id="635003"/>
    <lineage>
        <taxon>Eukaryota</taxon>
        <taxon>Sar</taxon>
        <taxon>Stramenopiles</taxon>
        <taxon>Ochrophyta</taxon>
        <taxon>Bacillariophyta</taxon>
        <taxon>Bacillariophyceae</taxon>
        <taxon>Bacillariophycidae</taxon>
        <taxon>Bacillariales</taxon>
        <taxon>Bacillariaceae</taxon>
        <taxon>Fragilariopsis</taxon>
    </lineage>
</organism>
<dbReference type="Proteomes" id="UP000095751">
    <property type="component" value="Unassembled WGS sequence"/>
</dbReference>
<dbReference type="InParanoid" id="A0A1E7FRP6"/>
<evidence type="ECO:0000313" key="3">
    <source>
        <dbReference type="EMBL" id="OEU20816.1"/>
    </source>
</evidence>